<dbReference type="HOGENOM" id="CLU_009665_8_3_4"/>
<evidence type="ECO:0000256" key="1">
    <source>
        <dbReference type="ARBA" id="ARBA00001974"/>
    </source>
</evidence>
<evidence type="ECO:0000256" key="2">
    <source>
        <dbReference type="ARBA" id="ARBA00004749"/>
    </source>
</evidence>
<evidence type="ECO:0000259" key="8">
    <source>
        <dbReference type="Pfam" id="PF01494"/>
    </source>
</evidence>
<evidence type="ECO:0000313" key="9">
    <source>
        <dbReference type="EMBL" id="AEG94543.1"/>
    </source>
</evidence>
<dbReference type="KEGG" id="rta:Rta_34300"/>
<dbReference type="PANTHER" id="PTHR43876:SF7">
    <property type="entry name" value="UBIQUINONE BIOSYNTHESIS MONOOXYGENASE COQ6, MITOCHONDRIAL"/>
    <property type="match status" value="1"/>
</dbReference>
<reference evidence="9 10" key="2">
    <citation type="journal article" date="2011" name="PLoS ONE">
        <title>The Cyst-Dividing Bacterium Ramlibacter tataouinensis TTB310 Genome Reveals a Well-Stocked Toolbox for Adaptation to a Desert Environment.</title>
        <authorList>
            <person name="De Luca G."/>
            <person name="Barakat M."/>
            <person name="Ortet P."/>
            <person name="Fochesato S."/>
            <person name="Jourlin-Castelli C."/>
            <person name="Ansaldi M."/>
            <person name="Py B."/>
            <person name="Fichant G."/>
            <person name="Coutinho P.M."/>
            <person name="Voulhoux R."/>
            <person name="Bastien O."/>
            <person name="Marechal E."/>
            <person name="Henrissat B."/>
            <person name="Quentin Y."/>
            <person name="Noirot P."/>
            <person name="Filloux A."/>
            <person name="Mejean V."/>
            <person name="Dubow M.S."/>
            <person name="Barras F."/>
            <person name="Barbe V."/>
            <person name="Weissenbach J."/>
            <person name="Mihalcescu I."/>
            <person name="Vermeglio A."/>
            <person name="Achouak W."/>
            <person name="Heulin T."/>
        </authorList>
    </citation>
    <scope>NUCLEOTIDE SEQUENCE [LARGE SCALE GENOMIC DNA]</scope>
    <source>
        <strain evidence="10">ATCC BAA-407 / DSM 14655 / LMG 21543 / TTB310</strain>
    </source>
</reference>
<evidence type="ECO:0000256" key="4">
    <source>
        <dbReference type="ARBA" id="ARBA00022630"/>
    </source>
</evidence>
<evidence type="ECO:0000256" key="6">
    <source>
        <dbReference type="ARBA" id="ARBA00023002"/>
    </source>
</evidence>
<keyword evidence="10" id="KW-1185">Reference proteome</keyword>
<dbReference type="GO" id="GO:0006744">
    <property type="term" value="P:ubiquinone biosynthetic process"/>
    <property type="evidence" value="ECO:0007669"/>
    <property type="project" value="UniProtKB-UniPathway"/>
</dbReference>
<dbReference type="InterPro" id="IPR051205">
    <property type="entry name" value="UbiH/COQ6_monooxygenase"/>
</dbReference>
<comment type="pathway">
    <text evidence="2">Cofactor biosynthesis; ubiquinone biosynthesis.</text>
</comment>
<evidence type="ECO:0000256" key="3">
    <source>
        <dbReference type="ARBA" id="ARBA00005349"/>
    </source>
</evidence>
<name>F5XZI6_RAMTT</name>
<dbReference type="GO" id="GO:0016705">
    <property type="term" value="F:oxidoreductase activity, acting on paired donors, with incorporation or reduction of molecular oxygen"/>
    <property type="evidence" value="ECO:0007669"/>
    <property type="project" value="InterPro"/>
</dbReference>
<dbReference type="InterPro" id="IPR018168">
    <property type="entry name" value="Ubi_Hdrlase_CS"/>
</dbReference>
<evidence type="ECO:0000256" key="7">
    <source>
        <dbReference type="ARBA" id="ARBA00023033"/>
    </source>
</evidence>
<evidence type="ECO:0000313" key="10">
    <source>
        <dbReference type="Proteomes" id="UP000008385"/>
    </source>
</evidence>
<keyword evidence="5" id="KW-0274">FAD</keyword>
<dbReference type="Pfam" id="PF01494">
    <property type="entry name" value="FAD_binding_3"/>
    <property type="match status" value="1"/>
</dbReference>
<dbReference type="eggNOG" id="COG0654">
    <property type="taxonomic scope" value="Bacteria"/>
</dbReference>
<dbReference type="PRINTS" id="PR00420">
    <property type="entry name" value="RNGMNOXGNASE"/>
</dbReference>
<dbReference type="EMBL" id="CP000245">
    <property type="protein sequence ID" value="AEG94543.1"/>
    <property type="molecule type" value="Genomic_DNA"/>
</dbReference>
<organism evidence="9 10">
    <name type="scientific">Ramlibacter tataouinensis (strain ATCC BAA-407 / DSM 14655 / LMG 21543 / TTB310)</name>
    <dbReference type="NCBI Taxonomy" id="365046"/>
    <lineage>
        <taxon>Bacteria</taxon>
        <taxon>Pseudomonadati</taxon>
        <taxon>Pseudomonadota</taxon>
        <taxon>Betaproteobacteria</taxon>
        <taxon>Burkholderiales</taxon>
        <taxon>Comamonadaceae</taxon>
        <taxon>Ramlibacter</taxon>
    </lineage>
</organism>
<dbReference type="GO" id="GO:0004497">
    <property type="term" value="F:monooxygenase activity"/>
    <property type="evidence" value="ECO:0007669"/>
    <property type="project" value="UniProtKB-KW"/>
</dbReference>
<dbReference type="GO" id="GO:0071949">
    <property type="term" value="F:FAD binding"/>
    <property type="evidence" value="ECO:0007669"/>
    <property type="project" value="InterPro"/>
</dbReference>
<dbReference type="PROSITE" id="PS01304">
    <property type="entry name" value="UBIH"/>
    <property type="match status" value="1"/>
</dbReference>
<dbReference type="InterPro" id="IPR010971">
    <property type="entry name" value="UbiH/COQ6"/>
</dbReference>
<protein>
    <submittedName>
        <fullName evidence="9">2-octaprenyl-3-methyl-6-methoxy-1,4-benzoquinol hydroxylase-like protein</fullName>
    </submittedName>
</protein>
<dbReference type="UniPathway" id="UPA00232"/>
<sequence length="374" mass="40466">MCPAPTMPRMALPLDVCIRGAGIVGRALALLLARERLRVGLVESAEPPPSDVRAFALNAASRDLLQALRAWPDEVQATPVLRMDIQGDEQGAVHFDAREQGVPALAWIADAQALQQRLAEAVRYQPLIEPLAAPQEAALTVVCEGRASASRAGFGVHFDVTHYPQQAIAARLACEQAHGGVARQWFSDGNILAFLPTGGPAGNSVALVWSVRQEHAPGLLSLAPGEFAARIEAASHGALGKVTLAGERVAWPLQLAQASRWCGPGWALAGDAAHTLHPLAGQGLNLGLADARELAQVMHRREYWRSVGDEKLLRRYERSRKSQVSAMQWATDGLQQLFAQDGEPWAWVRTWGLRGFDRSGPLKLWVARQAAGRF</sequence>
<keyword evidence="4" id="KW-0285">Flavoprotein</keyword>
<evidence type="ECO:0000256" key="5">
    <source>
        <dbReference type="ARBA" id="ARBA00022827"/>
    </source>
</evidence>
<comment type="similarity">
    <text evidence="3">Belongs to the UbiH/COQ6 family.</text>
</comment>
<dbReference type="STRING" id="365046.Rta_34300"/>
<proteinExistence type="inferred from homology"/>
<dbReference type="AlphaFoldDB" id="F5XZI6"/>
<dbReference type="InterPro" id="IPR002938">
    <property type="entry name" value="FAD-bd"/>
</dbReference>
<dbReference type="Proteomes" id="UP000008385">
    <property type="component" value="Chromosome"/>
</dbReference>
<feature type="domain" description="FAD-binding" evidence="8">
    <location>
        <begin position="137"/>
        <end position="326"/>
    </location>
</feature>
<dbReference type="NCBIfam" id="TIGR01988">
    <property type="entry name" value="Ubi-OHases"/>
    <property type="match status" value="1"/>
</dbReference>
<dbReference type="InterPro" id="IPR036188">
    <property type="entry name" value="FAD/NAD-bd_sf"/>
</dbReference>
<dbReference type="PANTHER" id="PTHR43876">
    <property type="entry name" value="UBIQUINONE BIOSYNTHESIS MONOOXYGENASE COQ6, MITOCHONDRIAL"/>
    <property type="match status" value="1"/>
</dbReference>
<keyword evidence="6" id="KW-0560">Oxidoreductase</keyword>
<dbReference type="Gene3D" id="3.50.50.60">
    <property type="entry name" value="FAD/NAD(P)-binding domain"/>
    <property type="match status" value="2"/>
</dbReference>
<gene>
    <name evidence="9" type="ordered locus">Rta_34300</name>
</gene>
<dbReference type="PATRIC" id="fig|365046.3.peg.3508"/>
<reference evidence="10" key="1">
    <citation type="submission" date="2006-01" db="EMBL/GenBank/DDBJ databases">
        <title>Genome of the cyst-dividing bacterium Ramlibacter tataouinensis.</title>
        <authorList>
            <person name="Barakat M."/>
            <person name="Ortet P."/>
            <person name="De Luca G."/>
            <person name="Jourlin-Castelli C."/>
            <person name="Ansaldi M."/>
            <person name="Py B."/>
            <person name="Fichant G."/>
            <person name="Coutinho P."/>
            <person name="Voulhoux R."/>
            <person name="Bastien O."/>
            <person name="Roy S."/>
            <person name="Marechal E."/>
            <person name="Henrissat B."/>
            <person name="Quentin Y."/>
            <person name="Noirot P."/>
            <person name="Filloux A."/>
            <person name="Mejean V."/>
            <person name="DuBow M."/>
            <person name="Barras F."/>
            <person name="Heulin T."/>
        </authorList>
    </citation>
    <scope>NUCLEOTIDE SEQUENCE [LARGE SCALE GENOMIC DNA]</scope>
    <source>
        <strain evidence="10">ATCC BAA-407 / DSM 14655 / LMG 21543 / TTB310</strain>
    </source>
</reference>
<comment type="cofactor">
    <cofactor evidence="1">
        <name>FAD</name>
        <dbReference type="ChEBI" id="CHEBI:57692"/>
    </cofactor>
</comment>
<dbReference type="SUPFAM" id="SSF51905">
    <property type="entry name" value="FAD/NAD(P)-binding domain"/>
    <property type="match status" value="1"/>
</dbReference>
<accession>F5XZI6</accession>
<keyword evidence="7" id="KW-0503">Monooxygenase</keyword>